<protein>
    <submittedName>
        <fullName evidence="2">Uncharacterized protein</fullName>
    </submittedName>
</protein>
<accession>A0A8H6DPS1</accession>
<feature type="compositionally biased region" description="Acidic residues" evidence="1">
    <location>
        <begin position="234"/>
        <end position="250"/>
    </location>
</feature>
<evidence type="ECO:0000256" key="1">
    <source>
        <dbReference type="SAM" id="MobiDB-lite"/>
    </source>
</evidence>
<feature type="compositionally biased region" description="Polar residues" evidence="1">
    <location>
        <begin position="259"/>
        <end position="283"/>
    </location>
</feature>
<feature type="compositionally biased region" description="Polar residues" evidence="1">
    <location>
        <begin position="343"/>
        <end position="357"/>
    </location>
</feature>
<evidence type="ECO:0000313" key="2">
    <source>
        <dbReference type="EMBL" id="KAF5724799.1"/>
    </source>
</evidence>
<reference evidence="2 3" key="1">
    <citation type="submission" date="2020-05" db="EMBL/GenBank/DDBJ databases">
        <title>Identification and distribution of gene clusters putatively required for synthesis of sphingolipid metabolism inhibitors in phylogenetically diverse species of the filamentous fungus Fusarium.</title>
        <authorList>
            <person name="Kim H.-S."/>
            <person name="Busman M."/>
            <person name="Brown D.W."/>
            <person name="Divon H."/>
            <person name="Uhlig S."/>
            <person name="Proctor R.H."/>
        </authorList>
    </citation>
    <scope>NUCLEOTIDE SEQUENCE [LARGE SCALE GENOMIC DNA]</scope>
    <source>
        <strain evidence="2 3">NRRL 66235</strain>
    </source>
</reference>
<evidence type="ECO:0000313" key="3">
    <source>
        <dbReference type="Proteomes" id="UP000544331"/>
    </source>
</evidence>
<feature type="compositionally biased region" description="Basic and acidic residues" evidence="1">
    <location>
        <begin position="328"/>
        <end position="342"/>
    </location>
</feature>
<dbReference type="EMBL" id="JAAOAN010000025">
    <property type="protein sequence ID" value="KAF5724799.1"/>
    <property type="molecule type" value="Genomic_DNA"/>
</dbReference>
<dbReference type="Proteomes" id="UP000544331">
    <property type="component" value="Unassembled WGS sequence"/>
</dbReference>
<feature type="region of interest" description="Disordered" evidence="1">
    <location>
        <begin position="328"/>
        <end position="357"/>
    </location>
</feature>
<proteinExistence type="predicted"/>
<dbReference type="OrthoDB" id="5428775at2759"/>
<name>A0A8H6DPS1_9HYPO</name>
<organism evidence="2 3">
    <name type="scientific">Fusarium mundagurra</name>
    <dbReference type="NCBI Taxonomy" id="1567541"/>
    <lineage>
        <taxon>Eukaryota</taxon>
        <taxon>Fungi</taxon>
        <taxon>Dikarya</taxon>
        <taxon>Ascomycota</taxon>
        <taxon>Pezizomycotina</taxon>
        <taxon>Sordariomycetes</taxon>
        <taxon>Hypocreomycetidae</taxon>
        <taxon>Hypocreales</taxon>
        <taxon>Nectriaceae</taxon>
        <taxon>Fusarium</taxon>
        <taxon>Fusarium fujikuroi species complex</taxon>
    </lineage>
</organism>
<feature type="region of interest" description="Disordered" evidence="1">
    <location>
        <begin position="223"/>
        <end position="290"/>
    </location>
</feature>
<dbReference type="AlphaFoldDB" id="A0A8H6DPS1"/>
<keyword evidence="3" id="KW-1185">Reference proteome</keyword>
<gene>
    <name evidence="2" type="ORF">FMUND_476</name>
</gene>
<comment type="caution">
    <text evidence="2">The sequence shown here is derived from an EMBL/GenBank/DDBJ whole genome shotgun (WGS) entry which is preliminary data.</text>
</comment>
<sequence>MDASAQNQAKEGFSSYHLRDVTFTGPCGHKRPPYASLAILDPIITVERHFGKYHIAARFNIETAILDYASNRKDGRELFFHDICLQYKSPWDNENLSMKPESDPAAALTVTRGFTSSTSATAGVTASQTPSGNVSLGLTQARSLTVEYAMTSWSLSAHRVVSDDLPGSDDPARYQWFWAGTQDESRRLSSDLRHAVKRHVVVKRIVPEAMIFPFIEKHKEAVGDKAKLAPESSRDEEEAEGSDDGGEDGGSDSQEGTEPNGTQSEGHTSGPADTSSSNLLSSQDDPKTEPKYTWQSLLEFNFSVQYENKLDELPEKDFIELAAAHIRREGLKLHTGKRDDSPTRNTKPGRTPEIQSG</sequence>